<dbReference type="STRING" id="308853.SAMN05421752_12133"/>
<accession>A0A1N7H272</accession>
<feature type="transmembrane region" description="Helical" evidence="1">
    <location>
        <begin position="353"/>
        <end position="375"/>
    </location>
</feature>
<evidence type="ECO:0000313" key="3">
    <source>
        <dbReference type="Proteomes" id="UP000185936"/>
    </source>
</evidence>
<dbReference type="AlphaFoldDB" id="A0A1N7H272"/>
<evidence type="ECO:0000256" key="1">
    <source>
        <dbReference type="SAM" id="Phobius"/>
    </source>
</evidence>
<dbReference type="EMBL" id="FTNR01000021">
    <property type="protein sequence ID" value="SIS18957.1"/>
    <property type="molecule type" value="Genomic_DNA"/>
</dbReference>
<keyword evidence="3" id="KW-1185">Reference proteome</keyword>
<dbReference type="RefSeq" id="WP_076610733.1">
    <property type="nucleotide sequence ID" value="NZ_FTNR01000021.1"/>
</dbReference>
<protein>
    <submittedName>
        <fullName evidence="2">Uncharacterized protein</fullName>
    </submittedName>
</protein>
<evidence type="ECO:0000313" key="2">
    <source>
        <dbReference type="EMBL" id="SIS18957.1"/>
    </source>
</evidence>
<dbReference type="Proteomes" id="UP000185936">
    <property type="component" value="Unassembled WGS sequence"/>
</dbReference>
<name>A0A1N7H272_9EURY</name>
<proteinExistence type="predicted"/>
<sequence>MILADEADVLEEAFFRADVSDVTSLEFREQDLMEYADFLHIERDIIPDIRPYFSISEDQRCEKHGIATSSCGCGESRQVLASVYRLDPDSLIEDWVDAVRNRSIFDSVELEQIDSTRYILNAWLDRIQITFHCFFNKDEMERHDFEPQAMEFGVSFFGDQLVVEREHRYSWREFLNDDFEDKITTDVKHLKEAIGSDFYEYNPLEDFRDRVRQSLRDYFEDSGYEVRREVREICPVETTQYDIDTGKTDFVAHRDGSKFIVCHCEKTPSWHVHHFSNGRIKSAEQTPIIEDMTEKIESKINTYQDIRLNKQTASRFVTVLATFFSIGFVVLLFERLGLIASVLQEQFQVGGNLQLIAFLLLIFNAIAAIALAAVVTRPYVRDFRFSWKIEPFEAEQR</sequence>
<organism evidence="2 3">
    <name type="scientific">Natronorubrum thiooxidans</name>
    <dbReference type="NCBI Taxonomy" id="308853"/>
    <lineage>
        <taxon>Archaea</taxon>
        <taxon>Methanobacteriati</taxon>
        <taxon>Methanobacteriota</taxon>
        <taxon>Stenosarchaea group</taxon>
        <taxon>Halobacteria</taxon>
        <taxon>Halobacteriales</taxon>
        <taxon>Natrialbaceae</taxon>
        <taxon>Natronorubrum</taxon>
    </lineage>
</organism>
<gene>
    <name evidence="2" type="ORF">SAMN05421752_12133</name>
</gene>
<feature type="transmembrane region" description="Helical" evidence="1">
    <location>
        <begin position="316"/>
        <end position="333"/>
    </location>
</feature>
<keyword evidence="1" id="KW-0812">Transmembrane</keyword>
<keyword evidence="1" id="KW-0472">Membrane</keyword>
<keyword evidence="1" id="KW-1133">Transmembrane helix</keyword>
<reference evidence="3" key="1">
    <citation type="submission" date="2017-01" db="EMBL/GenBank/DDBJ databases">
        <authorList>
            <person name="Varghese N."/>
            <person name="Submissions S."/>
        </authorList>
    </citation>
    <scope>NUCLEOTIDE SEQUENCE [LARGE SCALE GENOMIC DNA]</scope>
    <source>
        <strain evidence="3">type strain: HArc-</strain>
    </source>
</reference>
<dbReference type="OrthoDB" id="194599at2157"/>